<dbReference type="AlphaFoldDB" id="A0A9P3PSN1"/>
<reference evidence="2" key="1">
    <citation type="submission" date="2022-07" db="EMBL/GenBank/DDBJ databases">
        <title>The genome of Lyophyllum shimeji provides insight into the initial evolution of ectomycorrhizal fungal genome.</title>
        <authorList>
            <person name="Kobayashi Y."/>
            <person name="Shibata T."/>
            <person name="Hirakawa H."/>
            <person name="Shigenobu S."/>
            <person name="Nishiyama T."/>
            <person name="Yamada A."/>
            <person name="Hasebe M."/>
            <person name="Kawaguchi M."/>
        </authorList>
    </citation>
    <scope>NUCLEOTIDE SEQUENCE</scope>
    <source>
        <strain evidence="2">AT787</strain>
    </source>
</reference>
<comment type="caution">
    <text evidence="2">The sequence shown here is derived from an EMBL/GenBank/DDBJ whole genome shotgun (WGS) entry which is preliminary data.</text>
</comment>
<dbReference type="Proteomes" id="UP001063166">
    <property type="component" value="Unassembled WGS sequence"/>
</dbReference>
<dbReference type="EMBL" id="BRPK01000009">
    <property type="protein sequence ID" value="GLB41323.1"/>
    <property type="molecule type" value="Genomic_DNA"/>
</dbReference>
<accession>A0A9P3PSN1</accession>
<organism evidence="2 3">
    <name type="scientific">Lyophyllum shimeji</name>
    <name type="common">Hon-shimeji</name>
    <name type="synonym">Tricholoma shimeji</name>
    <dbReference type="NCBI Taxonomy" id="47721"/>
    <lineage>
        <taxon>Eukaryota</taxon>
        <taxon>Fungi</taxon>
        <taxon>Dikarya</taxon>
        <taxon>Basidiomycota</taxon>
        <taxon>Agaricomycotina</taxon>
        <taxon>Agaricomycetes</taxon>
        <taxon>Agaricomycetidae</taxon>
        <taxon>Agaricales</taxon>
        <taxon>Tricholomatineae</taxon>
        <taxon>Lyophyllaceae</taxon>
        <taxon>Lyophyllum</taxon>
    </lineage>
</organism>
<name>A0A9P3PSN1_LYOSH</name>
<sequence length="280" mass="31434">MPGEVIPLDREALGRLEHLVELKTEVSNLRSASGQLTTLFSSYEISRKNAVNSEPGGPIGLLRTSGSSRPHPARVQRQRQRAPELVRDRPTHQYQDEWVAEQTVPTKLASLFTGLANALARLCERLDQLIAYSDEGAGLQAVMGSFEKDLKLEIFLLLRNFVLQWSHTGQIMRKYPFEGLVIHDIVSIHVYNIESRECLSRDLLLDDIGRITLARTPSADSTTFDLILSRKNKVVSQSLTFQATSSDAKHVLYPAASRYGIRGILCRREGRVDALRGARW</sequence>
<gene>
    <name evidence="2" type="ORF">LshimejAT787_0905380</name>
</gene>
<evidence type="ECO:0000256" key="1">
    <source>
        <dbReference type="SAM" id="MobiDB-lite"/>
    </source>
</evidence>
<keyword evidence="3" id="KW-1185">Reference proteome</keyword>
<feature type="region of interest" description="Disordered" evidence="1">
    <location>
        <begin position="63"/>
        <end position="88"/>
    </location>
</feature>
<protein>
    <submittedName>
        <fullName evidence="2">Uncharacterized protein</fullName>
    </submittedName>
</protein>
<evidence type="ECO:0000313" key="2">
    <source>
        <dbReference type="EMBL" id="GLB41323.1"/>
    </source>
</evidence>
<feature type="compositionally biased region" description="Basic residues" evidence="1">
    <location>
        <begin position="71"/>
        <end position="80"/>
    </location>
</feature>
<evidence type="ECO:0000313" key="3">
    <source>
        <dbReference type="Proteomes" id="UP001063166"/>
    </source>
</evidence>
<proteinExistence type="predicted"/>